<name>A0ABT3JUZ6_9XANT</name>
<reference evidence="2 3" key="1">
    <citation type="submission" date="2022-10" db="EMBL/GenBank/DDBJ databases">
        <title>Xanthomonas sp. H13-6.</title>
        <authorList>
            <person name="Liu X."/>
            <person name="Deng Z."/>
            <person name="Jiang Y."/>
            <person name="Yu T."/>
            <person name="Ai J."/>
        </authorList>
    </citation>
    <scope>NUCLEOTIDE SEQUENCE [LARGE SCALE GENOMIC DNA]</scope>
    <source>
        <strain evidence="2 3">H13-6</strain>
    </source>
</reference>
<gene>
    <name evidence="2" type="ORF">OK345_07375</name>
</gene>
<protein>
    <submittedName>
        <fullName evidence="2">Uncharacterized protein</fullName>
    </submittedName>
</protein>
<evidence type="ECO:0000256" key="1">
    <source>
        <dbReference type="SAM" id="MobiDB-lite"/>
    </source>
</evidence>
<sequence>MYATAENFPLPPVLDQAPSPLHRRRHIGPFEPSAGDIDRFNRLLARLGRTRAPLQCDQLVTAARTLAAHDPGQPPACIRQRLQRAELIEQLLDDRDWQPAENVVPIATDVVRYLHGPWHLLPVELPLAAHLDDAIAIDTAWPRLVPELSDYRDFRRLRRIEAELRGCRSEDLPFDRAAWLQARQAEAELLAHRRRVRESSYAPEAPARFRVH</sequence>
<dbReference type="RefSeq" id="WP_265127272.1">
    <property type="nucleotide sequence ID" value="NZ_JAPCHY010000004.1"/>
</dbReference>
<proteinExistence type="predicted"/>
<dbReference type="EMBL" id="JAPCHY010000004">
    <property type="protein sequence ID" value="MCW4472322.1"/>
    <property type="molecule type" value="Genomic_DNA"/>
</dbReference>
<organism evidence="2 3">
    <name type="scientific">Xanthomonas chitinilytica</name>
    <dbReference type="NCBI Taxonomy" id="2989819"/>
    <lineage>
        <taxon>Bacteria</taxon>
        <taxon>Pseudomonadati</taxon>
        <taxon>Pseudomonadota</taxon>
        <taxon>Gammaproteobacteria</taxon>
        <taxon>Lysobacterales</taxon>
        <taxon>Lysobacteraceae</taxon>
        <taxon>Xanthomonas</taxon>
    </lineage>
</organism>
<feature type="region of interest" description="Disordered" evidence="1">
    <location>
        <begin position="1"/>
        <end position="21"/>
    </location>
</feature>
<accession>A0ABT3JUZ6</accession>
<comment type="caution">
    <text evidence="2">The sequence shown here is derived from an EMBL/GenBank/DDBJ whole genome shotgun (WGS) entry which is preliminary data.</text>
</comment>
<evidence type="ECO:0000313" key="2">
    <source>
        <dbReference type="EMBL" id="MCW4472322.1"/>
    </source>
</evidence>
<keyword evidence="3" id="KW-1185">Reference proteome</keyword>
<evidence type="ECO:0000313" key="3">
    <source>
        <dbReference type="Proteomes" id="UP001209922"/>
    </source>
</evidence>
<dbReference type="Proteomes" id="UP001209922">
    <property type="component" value="Unassembled WGS sequence"/>
</dbReference>